<dbReference type="Pfam" id="PF13472">
    <property type="entry name" value="Lipase_GDSL_2"/>
    <property type="match status" value="1"/>
</dbReference>
<sequence>MTTLMQDFFSPEWAAVDGQYVTTQFGATITFQSKNATYIDLHFEKDYPKLQLIWRRDDQTQWQNLTTQRKIVRLPLTNQDLHQYTLMVQTFDRDYFDFWHNPVTLTAIETDGSLLPVHSTKMPITFVGDSITVGESIRLDGHHPELAYPFLVAQALGRPLVNISYGGTGLTPFAPYQVPAPIEALWQVAYEVERPRVRTDMVIVNYGTNDANYGATEQNFSFGLRMYLLELVKRFHEAKIIILVPFNGCFKNIFEQEMKRFSNITLISTADWQISPNQVHPNEDEHRRAATFILEELKGLK</sequence>
<dbReference type="InterPro" id="IPR013830">
    <property type="entry name" value="SGNH_hydro"/>
</dbReference>
<gene>
    <name evidence="2" type="ORF">C5L23_001343</name>
</gene>
<evidence type="ECO:0000313" key="2">
    <source>
        <dbReference type="EMBL" id="TDG67544.1"/>
    </source>
</evidence>
<accession>A0A4R5N6W0</accession>
<dbReference type="SUPFAM" id="SSF52266">
    <property type="entry name" value="SGNH hydrolase"/>
    <property type="match status" value="1"/>
</dbReference>
<dbReference type="Proteomes" id="UP000295681">
    <property type="component" value="Unassembled WGS sequence"/>
</dbReference>
<protein>
    <recommendedName>
        <fullName evidence="1">SGNH hydrolase-type esterase domain-containing protein</fullName>
    </recommendedName>
</protein>
<keyword evidence="3" id="KW-1185">Reference proteome</keyword>
<comment type="caution">
    <text evidence="2">The sequence shown here is derived from an EMBL/GenBank/DDBJ whole genome shotgun (WGS) entry which is preliminary data.</text>
</comment>
<dbReference type="RefSeq" id="WP_133264548.1">
    <property type="nucleotide sequence ID" value="NZ_JAGYGP010000001.1"/>
</dbReference>
<feature type="domain" description="SGNH hydrolase-type esterase" evidence="1">
    <location>
        <begin position="126"/>
        <end position="246"/>
    </location>
</feature>
<evidence type="ECO:0000313" key="3">
    <source>
        <dbReference type="Proteomes" id="UP000295681"/>
    </source>
</evidence>
<dbReference type="AlphaFoldDB" id="A0A4R5N6W0"/>
<evidence type="ECO:0000259" key="1">
    <source>
        <dbReference type="Pfam" id="PF13472"/>
    </source>
</evidence>
<name>A0A4R5N6W0_9LACO</name>
<organism evidence="2 3">
    <name type="scientific">Leuconostoc fallax</name>
    <dbReference type="NCBI Taxonomy" id="1251"/>
    <lineage>
        <taxon>Bacteria</taxon>
        <taxon>Bacillati</taxon>
        <taxon>Bacillota</taxon>
        <taxon>Bacilli</taxon>
        <taxon>Lactobacillales</taxon>
        <taxon>Lactobacillaceae</taxon>
        <taxon>Leuconostoc</taxon>
    </lineage>
</organism>
<reference evidence="2 3" key="1">
    <citation type="journal article" date="2019" name="Appl. Microbiol. Biotechnol.">
        <title>Uncovering carbohydrate metabolism through a genotype-phenotype association study of 56 lactic acid bacteria genomes.</title>
        <authorList>
            <person name="Buron-Moles G."/>
            <person name="Chailyan A."/>
            <person name="Dolejs I."/>
            <person name="Forster J."/>
            <person name="Miks M.H."/>
        </authorList>
    </citation>
    <scope>NUCLEOTIDE SEQUENCE [LARGE SCALE GENOMIC DNA]</scope>
    <source>
        <strain evidence="2 3">ATCC 700006</strain>
    </source>
</reference>
<dbReference type="Gene3D" id="3.40.50.1110">
    <property type="entry name" value="SGNH hydrolase"/>
    <property type="match status" value="1"/>
</dbReference>
<dbReference type="EMBL" id="PUFI01000015">
    <property type="protein sequence ID" value="TDG67544.1"/>
    <property type="molecule type" value="Genomic_DNA"/>
</dbReference>
<dbReference type="InterPro" id="IPR036514">
    <property type="entry name" value="SGNH_hydro_sf"/>
</dbReference>
<dbReference type="STRING" id="907931.GCA_000165675_01494"/>
<proteinExistence type="predicted"/>